<organism evidence="2 3">
    <name type="scientific">Heyndrickxia oleronia</name>
    <dbReference type="NCBI Taxonomy" id="38875"/>
    <lineage>
        <taxon>Bacteria</taxon>
        <taxon>Bacillati</taxon>
        <taxon>Bacillota</taxon>
        <taxon>Bacilli</taxon>
        <taxon>Bacillales</taxon>
        <taxon>Bacillaceae</taxon>
        <taxon>Heyndrickxia</taxon>
    </lineage>
</organism>
<keyword evidence="3" id="KW-1185">Reference proteome</keyword>
<dbReference type="SUPFAM" id="SSF46689">
    <property type="entry name" value="Homeodomain-like"/>
    <property type="match status" value="1"/>
</dbReference>
<evidence type="ECO:0000256" key="1">
    <source>
        <dbReference type="ARBA" id="ARBA00023125"/>
    </source>
</evidence>
<dbReference type="PANTHER" id="PTHR30055:SF223">
    <property type="entry name" value="HTH-TYPE TRANSCRIPTIONAL REGULATOR UIDR"/>
    <property type="match status" value="1"/>
</dbReference>
<dbReference type="GO" id="GO:0000976">
    <property type="term" value="F:transcription cis-regulatory region binding"/>
    <property type="evidence" value="ECO:0007669"/>
    <property type="project" value="TreeGrafter"/>
</dbReference>
<dbReference type="GeneID" id="79870434"/>
<dbReference type="InterPro" id="IPR009057">
    <property type="entry name" value="Homeodomain-like_sf"/>
</dbReference>
<dbReference type="GO" id="GO:0003700">
    <property type="term" value="F:DNA-binding transcription factor activity"/>
    <property type="evidence" value="ECO:0007669"/>
    <property type="project" value="TreeGrafter"/>
</dbReference>
<dbReference type="Pfam" id="PF00440">
    <property type="entry name" value="TetR_N"/>
    <property type="match status" value="1"/>
</dbReference>
<proteinExistence type="predicted"/>
<keyword evidence="1" id="KW-0238">DNA-binding</keyword>
<name>A0A8E2LEU8_9BACI</name>
<evidence type="ECO:0000313" key="3">
    <source>
        <dbReference type="Proteomes" id="UP000189761"/>
    </source>
</evidence>
<comment type="caution">
    <text evidence="2">The sequence shown here is derived from an EMBL/GenBank/DDBJ whole genome shotgun (WGS) entry which is preliminary data.</text>
</comment>
<dbReference type="PROSITE" id="PS50977">
    <property type="entry name" value="HTH_TETR_2"/>
    <property type="match status" value="1"/>
</dbReference>
<protein>
    <submittedName>
        <fullName evidence="2">TetR family transcriptional regulator</fullName>
    </submittedName>
</protein>
<dbReference type="Gene3D" id="1.10.357.10">
    <property type="entry name" value="Tetracycline Repressor, domain 2"/>
    <property type="match status" value="1"/>
</dbReference>
<dbReference type="EMBL" id="MTLA01000188">
    <property type="protein sequence ID" value="OOP67524.1"/>
    <property type="molecule type" value="Genomic_DNA"/>
</dbReference>
<dbReference type="InterPro" id="IPR050109">
    <property type="entry name" value="HTH-type_TetR-like_transc_reg"/>
</dbReference>
<sequence>MNEQKNTSERIIEAFIELFRDFGYKGATTRAVAERAGVNEVTIFRHFGNKKGIMDAALESVSYSPFLEKIINEDMVWDLEKDLWKIADSYHRYMVKINDLVLIGFREAQLFPELNDTIVQIPKQLKANLVSYLTEMYNRGKLIETNIEFQAMNFIWLNFGYFLSKSRFGNQVIASSQNEFLKHSIQLFARGLTP</sequence>
<dbReference type="InterPro" id="IPR001647">
    <property type="entry name" value="HTH_TetR"/>
</dbReference>
<dbReference type="RefSeq" id="WP_058004506.1">
    <property type="nucleotide sequence ID" value="NZ_BOQX01000012.1"/>
</dbReference>
<evidence type="ECO:0000313" key="2">
    <source>
        <dbReference type="EMBL" id="OOP67524.1"/>
    </source>
</evidence>
<dbReference type="PRINTS" id="PR00455">
    <property type="entry name" value="HTHTETR"/>
</dbReference>
<gene>
    <name evidence="2" type="ORF">BWZ43_15310</name>
</gene>
<reference evidence="2 3" key="1">
    <citation type="submission" date="2017-01" db="EMBL/GenBank/DDBJ databases">
        <title>Draft genome sequence of Bacillus oleronius.</title>
        <authorList>
            <person name="Allam M."/>
        </authorList>
    </citation>
    <scope>NUCLEOTIDE SEQUENCE [LARGE SCALE GENOMIC DNA]</scope>
    <source>
        <strain evidence="2 3">DSM 9356</strain>
    </source>
</reference>
<accession>A0A8E2LEU8</accession>
<dbReference type="AlphaFoldDB" id="A0A8E2LEU8"/>
<dbReference type="Proteomes" id="UP000189761">
    <property type="component" value="Unassembled WGS sequence"/>
</dbReference>
<dbReference type="PANTHER" id="PTHR30055">
    <property type="entry name" value="HTH-TYPE TRANSCRIPTIONAL REGULATOR RUTR"/>
    <property type="match status" value="1"/>
</dbReference>